<name>A0A0A9C5A9_ARUDO</name>
<organism evidence="1">
    <name type="scientific">Arundo donax</name>
    <name type="common">Giant reed</name>
    <name type="synonym">Donax arundinaceus</name>
    <dbReference type="NCBI Taxonomy" id="35708"/>
    <lineage>
        <taxon>Eukaryota</taxon>
        <taxon>Viridiplantae</taxon>
        <taxon>Streptophyta</taxon>
        <taxon>Embryophyta</taxon>
        <taxon>Tracheophyta</taxon>
        <taxon>Spermatophyta</taxon>
        <taxon>Magnoliopsida</taxon>
        <taxon>Liliopsida</taxon>
        <taxon>Poales</taxon>
        <taxon>Poaceae</taxon>
        <taxon>PACMAD clade</taxon>
        <taxon>Arundinoideae</taxon>
        <taxon>Arundineae</taxon>
        <taxon>Arundo</taxon>
    </lineage>
</organism>
<reference evidence="1" key="1">
    <citation type="submission" date="2014-09" db="EMBL/GenBank/DDBJ databases">
        <authorList>
            <person name="Magalhaes I.L.F."/>
            <person name="Oliveira U."/>
            <person name="Santos F.R."/>
            <person name="Vidigal T.H.D.A."/>
            <person name="Brescovit A.D."/>
            <person name="Santos A.J."/>
        </authorList>
    </citation>
    <scope>NUCLEOTIDE SEQUENCE</scope>
    <source>
        <tissue evidence="1">Shoot tissue taken approximately 20 cm above the soil surface</tissue>
    </source>
</reference>
<accession>A0A0A9C5A9</accession>
<proteinExistence type="predicted"/>
<dbReference type="EMBL" id="GBRH01227124">
    <property type="protein sequence ID" value="JAD70771.1"/>
    <property type="molecule type" value="Transcribed_RNA"/>
</dbReference>
<reference evidence="1" key="2">
    <citation type="journal article" date="2015" name="Data Brief">
        <title>Shoot transcriptome of the giant reed, Arundo donax.</title>
        <authorList>
            <person name="Barrero R.A."/>
            <person name="Guerrero F.D."/>
            <person name="Moolhuijzen P."/>
            <person name="Goolsby J.A."/>
            <person name="Tidwell J."/>
            <person name="Bellgard S.E."/>
            <person name="Bellgard M.I."/>
        </authorList>
    </citation>
    <scope>NUCLEOTIDE SEQUENCE</scope>
    <source>
        <tissue evidence="1">Shoot tissue taken approximately 20 cm above the soil surface</tissue>
    </source>
</reference>
<dbReference type="AlphaFoldDB" id="A0A0A9C5A9"/>
<protein>
    <submittedName>
        <fullName evidence="1">Uncharacterized protein</fullName>
    </submittedName>
</protein>
<evidence type="ECO:0000313" key="1">
    <source>
        <dbReference type="EMBL" id="JAD70771.1"/>
    </source>
</evidence>
<sequence>MFATLVGFTFYEGIPKMLCLLL</sequence>